<protein>
    <submittedName>
        <fullName evidence="3">PREDICTED: Retrovirus-related Pol poly from transposon</fullName>
    </submittedName>
</protein>
<evidence type="ECO:0000313" key="4">
    <source>
        <dbReference type="Proteomes" id="UP000327085"/>
    </source>
</evidence>
<accession>A0A5E4GGH1</accession>
<organism evidence="3 4">
    <name type="scientific">Prunus dulcis</name>
    <name type="common">Almond</name>
    <name type="synonym">Amygdalus dulcis</name>
    <dbReference type="NCBI Taxonomy" id="3755"/>
    <lineage>
        <taxon>Eukaryota</taxon>
        <taxon>Viridiplantae</taxon>
        <taxon>Streptophyta</taxon>
        <taxon>Embryophyta</taxon>
        <taxon>Tracheophyta</taxon>
        <taxon>Spermatophyta</taxon>
        <taxon>Magnoliopsida</taxon>
        <taxon>eudicotyledons</taxon>
        <taxon>Gunneridae</taxon>
        <taxon>Pentapetalae</taxon>
        <taxon>rosids</taxon>
        <taxon>fabids</taxon>
        <taxon>Rosales</taxon>
        <taxon>Rosaceae</taxon>
        <taxon>Amygdaloideae</taxon>
        <taxon>Amygdaleae</taxon>
        <taxon>Prunus</taxon>
    </lineage>
</organism>
<dbReference type="AlphaFoldDB" id="A0A5E4GGH1"/>
<dbReference type="Proteomes" id="UP000327085">
    <property type="component" value="Chromosome 7"/>
</dbReference>
<dbReference type="InParanoid" id="A0A5E4GGH1"/>
<name>A0A5E4GGH1_PRUDU</name>
<evidence type="ECO:0000259" key="2">
    <source>
        <dbReference type="Pfam" id="PF22936"/>
    </source>
</evidence>
<evidence type="ECO:0000259" key="1">
    <source>
        <dbReference type="Pfam" id="PF13976"/>
    </source>
</evidence>
<dbReference type="EMBL" id="CABIKO010000715">
    <property type="protein sequence ID" value="VVA38947.1"/>
    <property type="molecule type" value="Genomic_DNA"/>
</dbReference>
<evidence type="ECO:0000313" key="3">
    <source>
        <dbReference type="EMBL" id="VVA38947.1"/>
    </source>
</evidence>
<dbReference type="Pfam" id="PF13976">
    <property type="entry name" value="gag_pre-integrs"/>
    <property type="match status" value="1"/>
</dbReference>
<sequence>MSAMYAQASPSQEVWIADSGATNHMTADISALSTPASYPNADTITAANGAGLNIAHIGASILPTPSHVFQLNSVLHVPQLSTGLSSNGLYPMPRPLNHAASPAALLGQKATSDLWHCRLGHPTNSVVQLALDQSTISTSSTNSTICEACLKGKFTKLPFALVPIKYDKPFQYKGYICFDTYANKLIVYRHVLFDETVFPSTQLKDKGGSTSVSSMSSTCSPPTNPLYFPQFPSVDHASSVLPSDSSSSTSLPAQATTFVLDIISTSPHDSSAPTSQSLDLHMVSPITSQNRHPMQTRSKSGIFKHKAFLTTNISTNVVSEPHTYASAAKVPQWQLAMQEEMDALKAQDYLKSYFLPIYYKSDGGCRHYGTSSSDGCRIHLDS</sequence>
<dbReference type="OMA" id="QEVWIAD"/>
<proteinExistence type="predicted"/>
<dbReference type="InterPro" id="IPR054722">
    <property type="entry name" value="PolX-like_BBD"/>
</dbReference>
<reference evidence="4" key="1">
    <citation type="journal article" date="2020" name="Plant J.">
        <title>Transposons played a major role in the diversification between the closely related almond and peach genomes: results from the almond genome sequence.</title>
        <authorList>
            <person name="Alioto T."/>
            <person name="Alexiou K.G."/>
            <person name="Bardil A."/>
            <person name="Barteri F."/>
            <person name="Castanera R."/>
            <person name="Cruz F."/>
            <person name="Dhingra A."/>
            <person name="Duval H."/>
            <person name="Fernandez I Marti A."/>
            <person name="Frias L."/>
            <person name="Galan B."/>
            <person name="Garcia J.L."/>
            <person name="Howad W."/>
            <person name="Gomez-Garrido J."/>
            <person name="Gut M."/>
            <person name="Julca I."/>
            <person name="Morata J."/>
            <person name="Puigdomenech P."/>
            <person name="Ribeca P."/>
            <person name="Rubio Cabetas M.J."/>
            <person name="Vlasova A."/>
            <person name="Wirthensohn M."/>
            <person name="Garcia-Mas J."/>
            <person name="Gabaldon T."/>
            <person name="Casacuberta J.M."/>
            <person name="Arus P."/>
        </authorList>
    </citation>
    <scope>NUCLEOTIDE SEQUENCE [LARGE SCALE GENOMIC DNA]</scope>
    <source>
        <strain evidence="4">cv. Texas</strain>
    </source>
</reference>
<gene>
    <name evidence="3" type="ORF">ALMOND_2B032447</name>
</gene>
<dbReference type="InterPro" id="IPR025724">
    <property type="entry name" value="GAG-pre-integrase_dom"/>
</dbReference>
<dbReference type="Pfam" id="PF22936">
    <property type="entry name" value="Pol_BBD"/>
    <property type="match status" value="1"/>
</dbReference>
<feature type="domain" description="GAG-pre-integrase" evidence="1">
    <location>
        <begin position="89"/>
        <end position="153"/>
    </location>
</feature>
<dbReference type="Gramene" id="VVA38947">
    <property type="protein sequence ID" value="VVA38947"/>
    <property type="gene ID" value="Prudul26B032447"/>
</dbReference>
<feature type="domain" description="Retrovirus-related Pol polyprotein from transposon TNT 1-94-like beta-barrel" evidence="2">
    <location>
        <begin position="15"/>
        <end position="86"/>
    </location>
</feature>